<accession>A0A1M5FXS4</accession>
<sequence length="600" mass="66485">MKKILIPVSVVASILLCTSGIETTGTISPDHLFLADNGKSLFVTNRAGSELLKMSSDGQDIEQRVTFSSPVNAMTQDPSGKLWVVCDGNSGMMYELDGKKLSILSKQESGATPSDILYNPLSKSLWVTQRFNNELWEINPFNRKIINKIAIGREPVAMASFAGDSCLLIGNNLPEMASTAYPIAVQLDIVDVLSKKVESRIMLPNGSTDVKSIAMDKKRQYAYVTHLIARYQLPTNQLDRGWMATNTLSIIDLKAKKLLTSVMLDTPQKGAANPWAVIVTPDDKQIIVAASGSQELVRIDRIALHERLAKAKQGEMVTPSMKSWGNIPNDAGFLYGIRDFISTKGKGPRSVVATDNNIYTANYYTSELVSMDLNGKNVRTEVLGAPLAFTKVGKGDMYFHDATLCFQNWQSCATCHPNDARMDGLNWDLLNDGMGNPKNTKTLLLSHQTPPCMVTGIRKDAETAVRSGVKYILFGEGEEEVYEAIDEYLKSLKPLSSPYLQNGKLSKKAKKGKKIFEENCASCHSGEYYTDMKQYQVGWTTGPDKGLKMDVPALNECWRTAPYLYDGRCYSMKDMLKVHGPKKPVTDQELEELEEYILSL</sequence>
<evidence type="ECO:0000313" key="9">
    <source>
        <dbReference type="Proteomes" id="UP000184436"/>
    </source>
</evidence>
<reference evidence="8 9" key="1">
    <citation type="submission" date="2016-11" db="EMBL/GenBank/DDBJ databases">
        <authorList>
            <person name="Jaros S."/>
            <person name="Januszkiewicz K."/>
            <person name="Wedrychowicz H."/>
        </authorList>
    </citation>
    <scope>NUCLEOTIDE SEQUENCE [LARGE SCALE GENOMIC DNA]</scope>
    <source>
        <strain evidence="8 9">DSM 26883</strain>
    </source>
</reference>
<evidence type="ECO:0000256" key="2">
    <source>
        <dbReference type="ARBA" id="ARBA00022723"/>
    </source>
</evidence>
<protein>
    <submittedName>
        <fullName evidence="8">Cytochrome c peroxidase</fullName>
    </submittedName>
</protein>
<gene>
    <name evidence="8" type="ORF">SAMN05444349_1529</name>
</gene>
<keyword evidence="1 6" id="KW-0349">Heme</keyword>
<dbReference type="GO" id="GO:0046872">
    <property type="term" value="F:metal ion binding"/>
    <property type="evidence" value="ECO:0007669"/>
    <property type="project" value="UniProtKB-KW"/>
</dbReference>
<dbReference type="Proteomes" id="UP000184436">
    <property type="component" value="Unassembled WGS sequence"/>
</dbReference>
<dbReference type="Gene3D" id="2.130.10.10">
    <property type="entry name" value="YVTN repeat-like/Quinoprotein amine dehydrogenase"/>
    <property type="match status" value="1"/>
</dbReference>
<dbReference type="InterPro" id="IPR015943">
    <property type="entry name" value="WD40/YVTN_repeat-like_dom_sf"/>
</dbReference>
<dbReference type="Gene3D" id="1.10.760.10">
    <property type="entry name" value="Cytochrome c-like domain"/>
    <property type="match status" value="2"/>
</dbReference>
<keyword evidence="8" id="KW-0575">Peroxidase</keyword>
<proteinExistence type="predicted"/>
<dbReference type="SUPFAM" id="SSF46626">
    <property type="entry name" value="Cytochrome c"/>
    <property type="match status" value="2"/>
</dbReference>
<evidence type="ECO:0000256" key="1">
    <source>
        <dbReference type="ARBA" id="ARBA00022617"/>
    </source>
</evidence>
<feature type="domain" description="Cytochrome c" evidence="7">
    <location>
        <begin position="390"/>
        <end position="493"/>
    </location>
</feature>
<evidence type="ECO:0000259" key="7">
    <source>
        <dbReference type="PROSITE" id="PS51007"/>
    </source>
</evidence>
<dbReference type="STRING" id="871325.SAMN05444349_1529"/>
<organism evidence="8 9">
    <name type="scientific">Bacteroides faecichinchillae</name>
    <dbReference type="NCBI Taxonomy" id="871325"/>
    <lineage>
        <taxon>Bacteria</taxon>
        <taxon>Pseudomonadati</taxon>
        <taxon>Bacteroidota</taxon>
        <taxon>Bacteroidia</taxon>
        <taxon>Bacteroidales</taxon>
        <taxon>Bacteroidaceae</taxon>
        <taxon>Bacteroides</taxon>
    </lineage>
</organism>
<keyword evidence="2 6" id="KW-0479">Metal-binding</keyword>
<evidence type="ECO:0000256" key="5">
    <source>
        <dbReference type="ARBA" id="ARBA00023004"/>
    </source>
</evidence>
<dbReference type="SUPFAM" id="SSF75011">
    <property type="entry name" value="3-carboxy-cis,cis-mucoante lactonizing enzyme"/>
    <property type="match status" value="1"/>
</dbReference>
<feature type="domain" description="Cytochrome c" evidence="7">
    <location>
        <begin position="507"/>
        <end position="600"/>
    </location>
</feature>
<evidence type="ECO:0000256" key="3">
    <source>
        <dbReference type="ARBA" id="ARBA00022729"/>
    </source>
</evidence>
<keyword evidence="3" id="KW-0732">Signal</keyword>
<evidence type="ECO:0000313" key="8">
    <source>
        <dbReference type="EMBL" id="SHF96263.1"/>
    </source>
</evidence>
<dbReference type="InterPro" id="IPR009056">
    <property type="entry name" value="Cyt_c-like_dom"/>
</dbReference>
<dbReference type="PANTHER" id="PTHR30600:SF10">
    <property type="entry name" value="BLL6722 PROTEIN"/>
    <property type="match status" value="1"/>
</dbReference>
<keyword evidence="4" id="KW-0560">Oxidoreductase</keyword>
<evidence type="ECO:0000256" key="6">
    <source>
        <dbReference type="PROSITE-ProRule" id="PRU00433"/>
    </source>
</evidence>
<dbReference type="OrthoDB" id="9805202at2"/>
<dbReference type="EMBL" id="FQVD01000052">
    <property type="protein sequence ID" value="SHF96263.1"/>
    <property type="molecule type" value="Genomic_DNA"/>
</dbReference>
<keyword evidence="5 6" id="KW-0408">Iron</keyword>
<keyword evidence="9" id="KW-1185">Reference proteome</keyword>
<dbReference type="InterPro" id="IPR036909">
    <property type="entry name" value="Cyt_c-like_dom_sf"/>
</dbReference>
<dbReference type="GO" id="GO:0009055">
    <property type="term" value="F:electron transfer activity"/>
    <property type="evidence" value="ECO:0007669"/>
    <property type="project" value="InterPro"/>
</dbReference>
<dbReference type="PANTHER" id="PTHR30600">
    <property type="entry name" value="CYTOCHROME C PEROXIDASE-RELATED"/>
    <property type="match status" value="1"/>
</dbReference>
<dbReference type="PROSITE" id="PS51007">
    <property type="entry name" value="CYTC"/>
    <property type="match status" value="2"/>
</dbReference>
<dbReference type="InterPro" id="IPR051395">
    <property type="entry name" value="Cytochrome_c_Peroxidase/MauG"/>
</dbReference>
<dbReference type="RefSeq" id="WP_025076281.1">
    <property type="nucleotide sequence ID" value="NZ_FQVD01000052.1"/>
</dbReference>
<dbReference type="GO" id="GO:0020037">
    <property type="term" value="F:heme binding"/>
    <property type="evidence" value="ECO:0007669"/>
    <property type="project" value="InterPro"/>
</dbReference>
<dbReference type="GO" id="GO:0004130">
    <property type="term" value="F:cytochrome-c peroxidase activity"/>
    <property type="evidence" value="ECO:0007669"/>
    <property type="project" value="TreeGrafter"/>
</dbReference>
<name>A0A1M5FXS4_9BACE</name>
<dbReference type="Pfam" id="PF00034">
    <property type="entry name" value="Cytochrom_C"/>
    <property type="match status" value="1"/>
</dbReference>
<dbReference type="AlphaFoldDB" id="A0A1M5FXS4"/>
<evidence type="ECO:0000256" key="4">
    <source>
        <dbReference type="ARBA" id="ARBA00023002"/>
    </source>
</evidence>